<proteinExistence type="predicted"/>
<gene>
    <name evidence="2" type="ORF">GGQ97_000281</name>
</gene>
<name>A0A7X5Y4D0_9SPHN</name>
<accession>A0A7X5Y4D0</accession>
<dbReference type="AlphaFoldDB" id="A0A7X5Y4D0"/>
<feature type="transmembrane region" description="Helical" evidence="1">
    <location>
        <begin position="37"/>
        <end position="55"/>
    </location>
</feature>
<keyword evidence="3" id="KW-1185">Reference proteome</keyword>
<keyword evidence="1" id="KW-0472">Membrane</keyword>
<organism evidence="2 3">
    <name type="scientific">Sphingomonas kaistensis</name>
    <dbReference type="NCBI Taxonomy" id="298708"/>
    <lineage>
        <taxon>Bacteria</taxon>
        <taxon>Pseudomonadati</taxon>
        <taxon>Pseudomonadota</taxon>
        <taxon>Alphaproteobacteria</taxon>
        <taxon>Sphingomonadales</taxon>
        <taxon>Sphingomonadaceae</taxon>
        <taxon>Sphingomonas</taxon>
    </lineage>
</organism>
<comment type="caution">
    <text evidence="2">The sequence shown here is derived from an EMBL/GenBank/DDBJ whole genome shotgun (WGS) entry which is preliminary data.</text>
</comment>
<feature type="transmembrane region" description="Helical" evidence="1">
    <location>
        <begin position="61"/>
        <end position="78"/>
    </location>
</feature>
<dbReference type="InterPro" id="IPR054655">
    <property type="entry name" value="XrtV-like"/>
</dbReference>
<keyword evidence="1" id="KW-0812">Transmembrane</keyword>
<evidence type="ECO:0000313" key="2">
    <source>
        <dbReference type="EMBL" id="NJC04488.1"/>
    </source>
</evidence>
<dbReference type="Proteomes" id="UP000558192">
    <property type="component" value="Unassembled WGS sequence"/>
</dbReference>
<dbReference type="NCBIfam" id="NF045607">
    <property type="entry name" value="exo_Victor_syst"/>
    <property type="match status" value="1"/>
</dbReference>
<protein>
    <submittedName>
        <fullName evidence="2">Uncharacterized protein</fullName>
    </submittedName>
</protein>
<feature type="transmembrane region" description="Helical" evidence="1">
    <location>
        <begin position="6"/>
        <end position="25"/>
    </location>
</feature>
<keyword evidence="1" id="KW-1133">Transmembrane helix</keyword>
<reference evidence="2 3" key="1">
    <citation type="submission" date="2020-03" db="EMBL/GenBank/DDBJ databases">
        <title>Genomic Encyclopedia of Type Strains, Phase IV (KMG-IV): sequencing the most valuable type-strain genomes for metagenomic binning, comparative biology and taxonomic classification.</title>
        <authorList>
            <person name="Goeker M."/>
        </authorList>
    </citation>
    <scope>NUCLEOTIDE SEQUENCE [LARGE SCALE GENOMIC DNA]</scope>
    <source>
        <strain evidence="2 3">DSM 16846</strain>
    </source>
</reference>
<evidence type="ECO:0000313" key="3">
    <source>
        <dbReference type="Proteomes" id="UP000558192"/>
    </source>
</evidence>
<sequence length="87" mass="9652">MLFVETPYDWITVGIFAGLIVLFMQRSTSESNDVDDPLWMYLAAGVGCALANYAGNEGQHLLAALAIVGTLAFVFHFLKPFRWPRAD</sequence>
<evidence type="ECO:0000256" key="1">
    <source>
        <dbReference type="SAM" id="Phobius"/>
    </source>
</evidence>
<dbReference type="EMBL" id="JAATJC010000001">
    <property type="protein sequence ID" value="NJC04488.1"/>
    <property type="molecule type" value="Genomic_DNA"/>
</dbReference>